<protein>
    <recommendedName>
        <fullName evidence="4">DUF4175 domain-containing protein</fullName>
    </recommendedName>
</protein>
<gene>
    <name evidence="2" type="ORF">GRI99_01670</name>
</gene>
<keyword evidence="1" id="KW-0812">Transmembrane</keyword>
<feature type="transmembrane region" description="Helical" evidence="1">
    <location>
        <begin position="26"/>
        <end position="49"/>
    </location>
</feature>
<keyword evidence="1" id="KW-1133">Transmembrane helix</keyword>
<evidence type="ECO:0000313" key="3">
    <source>
        <dbReference type="Proteomes" id="UP000466966"/>
    </source>
</evidence>
<evidence type="ECO:0000256" key="1">
    <source>
        <dbReference type="SAM" id="Phobius"/>
    </source>
</evidence>
<keyword evidence="1" id="KW-0472">Membrane</keyword>
<accession>A0A844YRZ9</accession>
<organism evidence="2 3">
    <name type="scientific">Alteraurantiacibacter buctensis</name>
    <dbReference type="NCBI Taxonomy" id="1503981"/>
    <lineage>
        <taxon>Bacteria</taxon>
        <taxon>Pseudomonadati</taxon>
        <taxon>Pseudomonadota</taxon>
        <taxon>Alphaproteobacteria</taxon>
        <taxon>Sphingomonadales</taxon>
        <taxon>Erythrobacteraceae</taxon>
        <taxon>Alteraurantiacibacter</taxon>
    </lineage>
</organism>
<dbReference type="EMBL" id="WTYV01000001">
    <property type="protein sequence ID" value="MXO70339.1"/>
    <property type="molecule type" value="Genomic_DNA"/>
</dbReference>
<dbReference type="OrthoDB" id="7596755at2"/>
<sequence length="90" mass="10382">MMPDEDKPFVCHRRGWAFNIRPRSLYGWWLMALWVAPLLAGAALHGWLVQRWPDQAVALSITLSLVLLAIGWLIAMVRWMLARSVILDKD</sequence>
<proteinExistence type="predicted"/>
<keyword evidence="3" id="KW-1185">Reference proteome</keyword>
<evidence type="ECO:0008006" key="4">
    <source>
        <dbReference type="Google" id="ProtNLM"/>
    </source>
</evidence>
<reference evidence="2 3" key="1">
    <citation type="submission" date="2019-12" db="EMBL/GenBank/DDBJ databases">
        <title>Genomic-based taxomic classification of the family Erythrobacteraceae.</title>
        <authorList>
            <person name="Xu L."/>
        </authorList>
    </citation>
    <scope>NUCLEOTIDE SEQUENCE [LARGE SCALE GENOMIC DNA]</scope>
    <source>
        <strain evidence="2 3">M0322</strain>
    </source>
</reference>
<evidence type="ECO:0000313" key="2">
    <source>
        <dbReference type="EMBL" id="MXO70339.1"/>
    </source>
</evidence>
<feature type="transmembrane region" description="Helical" evidence="1">
    <location>
        <begin position="56"/>
        <end position="81"/>
    </location>
</feature>
<dbReference type="AlphaFoldDB" id="A0A844YRZ9"/>
<comment type="caution">
    <text evidence="2">The sequence shown here is derived from an EMBL/GenBank/DDBJ whole genome shotgun (WGS) entry which is preliminary data.</text>
</comment>
<name>A0A844YRZ9_9SPHN</name>
<dbReference type="RefSeq" id="WP_160770269.1">
    <property type="nucleotide sequence ID" value="NZ_WTYV01000001.1"/>
</dbReference>
<dbReference type="Proteomes" id="UP000466966">
    <property type="component" value="Unassembled WGS sequence"/>
</dbReference>